<comment type="caution">
    <text evidence="1">The sequence shown here is derived from an EMBL/GenBank/DDBJ whole genome shotgun (WGS) entry which is preliminary data.</text>
</comment>
<dbReference type="EMBL" id="JASNJE010000010">
    <property type="protein sequence ID" value="MDK3073537.1"/>
    <property type="molecule type" value="Genomic_DNA"/>
</dbReference>
<reference evidence="1 2" key="1">
    <citation type="submission" date="2023-05" db="EMBL/GenBank/DDBJ databases">
        <title>Sedimentitalea sp. nov. JM2-8.</title>
        <authorList>
            <person name="Huang J."/>
        </authorList>
    </citation>
    <scope>NUCLEOTIDE SEQUENCE [LARGE SCALE GENOMIC DNA]</scope>
    <source>
        <strain evidence="1 2">JM2-8</strain>
    </source>
</reference>
<keyword evidence="2" id="KW-1185">Reference proteome</keyword>
<evidence type="ECO:0008006" key="3">
    <source>
        <dbReference type="Google" id="ProtNLM"/>
    </source>
</evidence>
<name>A0ABT7FEI6_9RHOB</name>
<dbReference type="RefSeq" id="WP_284485478.1">
    <property type="nucleotide sequence ID" value="NZ_JASNJE010000010.1"/>
</dbReference>
<accession>A0ABT7FEI6</accession>
<evidence type="ECO:0000313" key="1">
    <source>
        <dbReference type="EMBL" id="MDK3073537.1"/>
    </source>
</evidence>
<proteinExistence type="predicted"/>
<evidence type="ECO:0000313" key="2">
    <source>
        <dbReference type="Proteomes" id="UP001227126"/>
    </source>
</evidence>
<sequence length="1081" mass="114457">MTGYRYDPDQLARTAALLYAHLPAYLKAQDEKAAGATPPGDRDLRAFVDVLAAPLAALRQSIEELQADVFVDTAGDAMLPLLAESIGLDLVFGDPEANRRDLSGAVARRRRKGTPAMLQDLARTLADRLVASNEGWKLVQITQDLNILRLSRTTPDLHPPSVAERIGGPLETLARTVDPRPITARSGRVHPRHMAHWTHLTQLYPLHGASPHRLPDGAGDLRFAFDAENAWRALRVRTTGVQDSLRSDRVPEQIFAERPGDWFGRDGRFAVRIANLPAAAAAEPALRTARLRPAGEPLLTTAPTIEVMEYDGARTSGPVEIALMAAPLSGSLPDAAAAVRRAAIEIDLTGPVASAGPDGAAPPDAVAMLRLTTTGGAASRSFAGAVLRVTGGLLRARHASAVAELAQEGYLAGALYLRVPALRITGSRWFYIGADGSLHQAASGGAAGIDLPMAGGDLPARAVAAAPVGPVWPEAPATAERRPFAAPLAAPHAAPVVLHGGRAMRPSGNSDMGNGQTSALVFALSFAALGRQFRPMLRLVWNGGDPAAGTWEALGADGSPVADLPARMAELADIVQSNPADLALALRLESERANSWLSPAEIGFTGHDGRAVLIHTPQLRADAGDLPSWPRGPAPIVAHSAAVQVGRDGSTWTAGTNILRRRAFGQAVPLAGPVAPQRRIARWRRLCPWQNESGADVLDPTPPGRLDLDPRFGLFAFAASEEPQPHPAGPVAAPAAVSVDMQVGASMAIGALPIDHDRALARAPEPPTRIVSAAGHLGPGAAPGLAGQTLHRTLDDAFAAILADPLPREIVEIAESRFHPGQTLTWPDGPDELILRAARDTLPVIEIAASVPGTLRYGRLELTGLALTSAAALTLDLPQAQRLALNFVTVRHPDLALAVHFFEDTGVERMDARNAVLGPLLLTDPGQIVLADCILDAGADGAADALTAPRADLTMDRCTVLGPVRAQQVDMSDSILRHPVFASERFEGCIRYSMLSPGGQTPRKHRVVRDVFPRFVSLDRRDPAYLRLRGATDSRILTGASDGAEMGAFNRARIAEIERAVSRRLAEHTPAGLRTGLIREN</sequence>
<dbReference type="Proteomes" id="UP001227126">
    <property type="component" value="Unassembled WGS sequence"/>
</dbReference>
<gene>
    <name evidence="1" type="ORF">QO034_10475</name>
</gene>
<organism evidence="1 2">
    <name type="scientific">Sedimentitalea xiamensis</name>
    <dbReference type="NCBI Taxonomy" id="3050037"/>
    <lineage>
        <taxon>Bacteria</taxon>
        <taxon>Pseudomonadati</taxon>
        <taxon>Pseudomonadota</taxon>
        <taxon>Alphaproteobacteria</taxon>
        <taxon>Rhodobacterales</taxon>
        <taxon>Paracoccaceae</taxon>
        <taxon>Sedimentitalea</taxon>
    </lineage>
</organism>
<protein>
    <recommendedName>
        <fullName evidence="3">Tail protein P2 I</fullName>
    </recommendedName>
</protein>